<dbReference type="EMBL" id="PCWA01000113">
    <property type="protein sequence ID" value="PIQ88241.1"/>
    <property type="molecule type" value="Genomic_DNA"/>
</dbReference>
<comment type="caution">
    <text evidence="5">The sequence shown here is derived from an EMBL/GenBank/DDBJ whole genome shotgun (WGS) entry which is preliminary data.</text>
</comment>
<accession>A0A2H0LV46</accession>
<dbReference type="Gene3D" id="3.40.50.1000">
    <property type="entry name" value="HAD superfamily/HAD-like"/>
    <property type="match status" value="1"/>
</dbReference>
<dbReference type="InterPro" id="IPR023198">
    <property type="entry name" value="PGP-like_dom2"/>
</dbReference>
<dbReference type="PANTHER" id="PTHR43434">
    <property type="entry name" value="PHOSPHOGLYCOLATE PHOSPHATASE"/>
    <property type="match status" value="1"/>
</dbReference>
<dbReference type="Pfam" id="PF13419">
    <property type="entry name" value="HAD_2"/>
    <property type="match status" value="1"/>
</dbReference>
<reference evidence="5 6" key="1">
    <citation type="submission" date="2017-09" db="EMBL/GenBank/DDBJ databases">
        <title>Depth-based differentiation of microbial function through sediment-hosted aquifers and enrichment of novel symbionts in the deep terrestrial subsurface.</title>
        <authorList>
            <person name="Probst A.J."/>
            <person name="Ladd B."/>
            <person name="Jarett J.K."/>
            <person name="Geller-Mcgrath D.E."/>
            <person name="Sieber C.M."/>
            <person name="Emerson J.B."/>
            <person name="Anantharaman K."/>
            <person name="Thomas B.C."/>
            <person name="Malmstrom R."/>
            <person name="Stieglmeier M."/>
            <person name="Klingl A."/>
            <person name="Woyke T."/>
            <person name="Ryan C.M."/>
            <person name="Banfield J.F."/>
        </authorList>
    </citation>
    <scope>NUCLEOTIDE SEQUENCE [LARGE SCALE GENOMIC DNA]</scope>
    <source>
        <strain evidence="5">CG11_big_fil_rev_8_21_14_0_20_42_13</strain>
    </source>
</reference>
<organism evidence="5 6">
    <name type="scientific">Candidatus Ghiorseimicrobium undicola</name>
    <dbReference type="NCBI Taxonomy" id="1974746"/>
    <lineage>
        <taxon>Bacteria</taxon>
        <taxon>Pseudomonadati</taxon>
        <taxon>Candidatus Omnitrophota</taxon>
        <taxon>Candidatus Ghiorseimicrobium</taxon>
    </lineage>
</organism>
<proteinExistence type="inferred from homology"/>
<evidence type="ECO:0000256" key="3">
    <source>
        <dbReference type="ARBA" id="ARBA00006171"/>
    </source>
</evidence>
<dbReference type="GO" id="GO:0008967">
    <property type="term" value="F:phosphoglycolate phosphatase activity"/>
    <property type="evidence" value="ECO:0007669"/>
    <property type="project" value="UniProtKB-EC"/>
</dbReference>
<evidence type="ECO:0000313" key="5">
    <source>
        <dbReference type="EMBL" id="PIQ88241.1"/>
    </source>
</evidence>
<sequence length="215" mass="24376">MHIKIIIFDLDGTLIDAYGAIASSLKYVLKKFNLDIPSEIKIKRAVGWGDRELLKQFVPADCLNKALKIYRNDHRAALLEKSRLMPYAGGLLPALKRRHIKLAVASNRPTEFSLSVLKHLRIKDYFDYVLCADKLKFKKPHPLILNKIMNRFKFKKENALYVGDMSIDARAANSAGIKAAIVLGGSSTKKEIEKERPFMILKDLRSLVKLIDANI</sequence>
<dbReference type="PANTHER" id="PTHR43434:SF1">
    <property type="entry name" value="PHOSPHOGLYCOLATE PHOSPHATASE"/>
    <property type="match status" value="1"/>
</dbReference>
<name>A0A2H0LV46_9BACT</name>
<dbReference type="EC" id="3.1.3.18" evidence="4"/>
<dbReference type="Proteomes" id="UP000229641">
    <property type="component" value="Unassembled WGS sequence"/>
</dbReference>
<evidence type="ECO:0000313" key="6">
    <source>
        <dbReference type="Proteomes" id="UP000229641"/>
    </source>
</evidence>
<dbReference type="NCBIfam" id="TIGR01509">
    <property type="entry name" value="HAD-SF-IA-v3"/>
    <property type="match status" value="1"/>
</dbReference>
<gene>
    <name evidence="5" type="ORF">COV72_09355</name>
</gene>
<dbReference type="PRINTS" id="PR00413">
    <property type="entry name" value="HADHALOGNASE"/>
</dbReference>
<dbReference type="GO" id="GO:0005829">
    <property type="term" value="C:cytosol"/>
    <property type="evidence" value="ECO:0007669"/>
    <property type="project" value="TreeGrafter"/>
</dbReference>
<dbReference type="GO" id="GO:0006281">
    <property type="term" value="P:DNA repair"/>
    <property type="evidence" value="ECO:0007669"/>
    <property type="project" value="TreeGrafter"/>
</dbReference>
<dbReference type="AlphaFoldDB" id="A0A2H0LV46"/>
<evidence type="ECO:0000256" key="2">
    <source>
        <dbReference type="ARBA" id="ARBA00004818"/>
    </source>
</evidence>
<dbReference type="SFLD" id="SFLDS00003">
    <property type="entry name" value="Haloacid_Dehalogenase"/>
    <property type="match status" value="1"/>
</dbReference>
<protein>
    <recommendedName>
        <fullName evidence="4">phosphoglycolate phosphatase</fullName>
        <ecNumber evidence="4">3.1.3.18</ecNumber>
    </recommendedName>
</protein>
<dbReference type="NCBIfam" id="TIGR01549">
    <property type="entry name" value="HAD-SF-IA-v1"/>
    <property type="match status" value="1"/>
</dbReference>
<dbReference type="InterPro" id="IPR050155">
    <property type="entry name" value="HAD-like_hydrolase_sf"/>
</dbReference>
<dbReference type="SUPFAM" id="SSF56784">
    <property type="entry name" value="HAD-like"/>
    <property type="match status" value="1"/>
</dbReference>
<evidence type="ECO:0000256" key="4">
    <source>
        <dbReference type="ARBA" id="ARBA00013078"/>
    </source>
</evidence>
<dbReference type="InterPro" id="IPR023214">
    <property type="entry name" value="HAD_sf"/>
</dbReference>
<dbReference type="InterPro" id="IPR041492">
    <property type="entry name" value="HAD_2"/>
</dbReference>
<dbReference type="InterPro" id="IPR036412">
    <property type="entry name" value="HAD-like_sf"/>
</dbReference>
<comment type="similarity">
    <text evidence="3">Belongs to the HAD-like hydrolase superfamily. CbbY/CbbZ/Gph/YieH family.</text>
</comment>
<evidence type="ECO:0000256" key="1">
    <source>
        <dbReference type="ARBA" id="ARBA00000830"/>
    </source>
</evidence>
<dbReference type="SFLD" id="SFLDG01135">
    <property type="entry name" value="C1.5.6:_HAD__Beta-PGM__Phospha"/>
    <property type="match status" value="1"/>
</dbReference>
<dbReference type="Gene3D" id="1.10.150.240">
    <property type="entry name" value="Putative phosphatase, domain 2"/>
    <property type="match status" value="1"/>
</dbReference>
<comment type="pathway">
    <text evidence="2">Organic acid metabolism; glycolate biosynthesis; glycolate from 2-phosphoglycolate: step 1/1.</text>
</comment>
<comment type="catalytic activity">
    <reaction evidence="1">
        <text>2-phosphoglycolate + H2O = glycolate + phosphate</text>
        <dbReference type="Rhea" id="RHEA:14369"/>
        <dbReference type="ChEBI" id="CHEBI:15377"/>
        <dbReference type="ChEBI" id="CHEBI:29805"/>
        <dbReference type="ChEBI" id="CHEBI:43474"/>
        <dbReference type="ChEBI" id="CHEBI:58033"/>
        <dbReference type="EC" id="3.1.3.18"/>
    </reaction>
</comment>
<dbReference type="SFLD" id="SFLDG01129">
    <property type="entry name" value="C1.5:_HAD__Beta-PGM__Phosphata"/>
    <property type="match status" value="1"/>
</dbReference>
<dbReference type="InterPro" id="IPR006439">
    <property type="entry name" value="HAD-SF_hydro_IA"/>
</dbReference>